<keyword evidence="1" id="KW-0812">Transmembrane</keyword>
<keyword evidence="1" id="KW-1133">Transmembrane helix</keyword>
<protein>
    <submittedName>
        <fullName evidence="2">Uncharacterized protein</fullName>
    </submittedName>
</protein>
<accession>A0A9P9FD65</accession>
<evidence type="ECO:0000256" key="1">
    <source>
        <dbReference type="SAM" id="Phobius"/>
    </source>
</evidence>
<evidence type="ECO:0000313" key="3">
    <source>
        <dbReference type="Proteomes" id="UP000717696"/>
    </source>
</evidence>
<feature type="transmembrane region" description="Helical" evidence="1">
    <location>
        <begin position="71"/>
        <end position="88"/>
    </location>
</feature>
<keyword evidence="1" id="KW-0472">Membrane</keyword>
<sequence length="90" mass="9942">MAHNNISSIVLAFLTLSFLIAVLNARMPRFLTPAIGLLADAEIVNGCSINAFPPNTSTDWLRKEKRHHSENMTIMFSVVFIFLLPGIVTA</sequence>
<reference evidence="2" key="1">
    <citation type="journal article" date="2021" name="Nat. Commun.">
        <title>Genetic determinants of endophytism in the Arabidopsis root mycobiome.</title>
        <authorList>
            <person name="Mesny F."/>
            <person name="Miyauchi S."/>
            <person name="Thiergart T."/>
            <person name="Pickel B."/>
            <person name="Atanasova L."/>
            <person name="Karlsson M."/>
            <person name="Huettel B."/>
            <person name="Barry K.W."/>
            <person name="Haridas S."/>
            <person name="Chen C."/>
            <person name="Bauer D."/>
            <person name="Andreopoulos W."/>
            <person name="Pangilinan J."/>
            <person name="LaButti K."/>
            <person name="Riley R."/>
            <person name="Lipzen A."/>
            <person name="Clum A."/>
            <person name="Drula E."/>
            <person name="Henrissat B."/>
            <person name="Kohler A."/>
            <person name="Grigoriev I.V."/>
            <person name="Martin F.M."/>
            <person name="Hacquard S."/>
        </authorList>
    </citation>
    <scope>NUCLEOTIDE SEQUENCE</scope>
    <source>
        <strain evidence="2">MPI-CAGE-AT-0021</strain>
    </source>
</reference>
<proteinExistence type="predicted"/>
<keyword evidence="3" id="KW-1185">Reference proteome</keyword>
<gene>
    <name evidence="2" type="ORF">B0J13DRAFT_190833</name>
</gene>
<organism evidence="2 3">
    <name type="scientific">Dactylonectria estremocensis</name>
    <dbReference type="NCBI Taxonomy" id="1079267"/>
    <lineage>
        <taxon>Eukaryota</taxon>
        <taxon>Fungi</taxon>
        <taxon>Dikarya</taxon>
        <taxon>Ascomycota</taxon>
        <taxon>Pezizomycotina</taxon>
        <taxon>Sordariomycetes</taxon>
        <taxon>Hypocreomycetidae</taxon>
        <taxon>Hypocreales</taxon>
        <taxon>Nectriaceae</taxon>
        <taxon>Dactylonectria</taxon>
    </lineage>
</organism>
<feature type="transmembrane region" description="Helical" evidence="1">
    <location>
        <begin position="6"/>
        <end position="25"/>
    </location>
</feature>
<dbReference type="AlphaFoldDB" id="A0A9P9FD65"/>
<dbReference type="Proteomes" id="UP000717696">
    <property type="component" value="Unassembled WGS sequence"/>
</dbReference>
<evidence type="ECO:0000313" key="2">
    <source>
        <dbReference type="EMBL" id="KAH7158197.1"/>
    </source>
</evidence>
<name>A0A9P9FD65_9HYPO</name>
<comment type="caution">
    <text evidence="2">The sequence shown here is derived from an EMBL/GenBank/DDBJ whole genome shotgun (WGS) entry which is preliminary data.</text>
</comment>
<dbReference type="EMBL" id="JAGMUU010000003">
    <property type="protein sequence ID" value="KAH7158197.1"/>
    <property type="molecule type" value="Genomic_DNA"/>
</dbReference>